<dbReference type="PANTHER" id="PTHR30269">
    <property type="entry name" value="TRANSMEMBRANE PROTEIN YFCA"/>
    <property type="match status" value="1"/>
</dbReference>
<feature type="transmembrane region" description="Helical" evidence="8">
    <location>
        <begin position="160"/>
        <end position="186"/>
    </location>
</feature>
<comment type="similarity">
    <text evidence="2 8">Belongs to the 4-toluene sulfonate uptake permease (TSUP) (TC 2.A.102) family.</text>
</comment>
<keyword evidence="6 8" id="KW-1133">Transmembrane helix</keyword>
<feature type="transmembrane region" description="Helical" evidence="8">
    <location>
        <begin position="192"/>
        <end position="210"/>
    </location>
</feature>
<name>A0ABX5WUT3_9GAMM</name>
<keyword evidence="10" id="KW-1185">Reference proteome</keyword>
<dbReference type="PANTHER" id="PTHR30269:SF37">
    <property type="entry name" value="MEMBRANE TRANSPORTER PROTEIN"/>
    <property type="match status" value="1"/>
</dbReference>
<reference evidence="9 10" key="1">
    <citation type="submission" date="2019-07" db="EMBL/GenBank/DDBJ databases">
        <title>Shewanella sp. YLB-06 whole genomic sequence.</title>
        <authorList>
            <person name="Yu L."/>
        </authorList>
    </citation>
    <scope>NUCLEOTIDE SEQUENCE [LARGE SCALE GENOMIC DNA]</scope>
    <source>
        <strain evidence="9 10">YLB-06</strain>
    </source>
</reference>
<evidence type="ECO:0000256" key="3">
    <source>
        <dbReference type="ARBA" id="ARBA00022448"/>
    </source>
</evidence>
<sequence>MDYTLIISLFLLTTFTSTVAGICGLGGGLILAVTLPWFVPAAAVIPIHGTTQLASNFTRLGFSFKHIYWPVVGPFVLGSLVGIALFGFFLINLSTEFIPLYISIYLLLSLWVKPIEDLLGKLENFYLVGAAQTGLGLVVGAPGPLTINLLMKRLTDKDQIIATAALLMGLSNVSKVVTYAGLGFIFSDFLPQILSAILGASLGSLIGTKLRGKIDNQKFMKALKWILTLLAIQTLVRFSYG</sequence>
<feature type="transmembrane region" description="Helical" evidence="8">
    <location>
        <begin position="30"/>
        <end position="47"/>
    </location>
</feature>
<evidence type="ECO:0000256" key="8">
    <source>
        <dbReference type="RuleBase" id="RU363041"/>
    </source>
</evidence>
<dbReference type="InterPro" id="IPR002781">
    <property type="entry name" value="TM_pro_TauE-like"/>
</dbReference>
<evidence type="ECO:0000256" key="7">
    <source>
        <dbReference type="ARBA" id="ARBA00023136"/>
    </source>
</evidence>
<keyword evidence="4 8" id="KW-1003">Cell membrane</keyword>
<protein>
    <recommendedName>
        <fullName evidence="8">Probable membrane transporter protein</fullName>
    </recommendedName>
</protein>
<comment type="subcellular location">
    <subcellularLocation>
        <location evidence="1 8">Cell membrane</location>
        <topology evidence="1 8">Multi-pass membrane protein</topology>
    </subcellularLocation>
</comment>
<dbReference type="EMBL" id="CP041614">
    <property type="protein sequence ID" value="QDO82855.1"/>
    <property type="molecule type" value="Genomic_DNA"/>
</dbReference>
<evidence type="ECO:0000256" key="5">
    <source>
        <dbReference type="ARBA" id="ARBA00022692"/>
    </source>
</evidence>
<evidence type="ECO:0000313" key="9">
    <source>
        <dbReference type="EMBL" id="QDO82855.1"/>
    </source>
</evidence>
<keyword evidence="7 8" id="KW-0472">Membrane</keyword>
<feature type="transmembrane region" description="Helical" evidence="8">
    <location>
        <begin position="97"/>
        <end position="115"/>
    </location>
</feature>
<accession>A0ABX5WUT3</accession>
<feature type="transmembrane region" description="Helical" evidence="8">
    <location>
        <begin position="67"/>
        <end position="91"/>
    </location>
</feature>
<gene>
    <name evidence="9" type="ORF">FM037_05945</name>
</gene>
<keyword evidence="3" id="KW-0813">Transport</keyword>
<evidence type="ECO:0000313" key="10">
    <source>
        <dbReference type="Proteomes" id="UP000315947"/>
    </source>
</evidence>
<dbReference type="Proteomes" id="UP000315947">
    <property type="component" value="Chromosome"/>
</dbReference>
<evidence type="ECO:0000256" key="1">
    <source>
        <dbReference type="ARBA" id="ARBA00004651"/>
    </source>
</evidence>
<evidence type="ECO:0000256" key="2">
    <source>
        <dbReference type="ARBA" id="ARBA00009142"/>
    </source>
</evidence>
<evidence type="ECO:0000256" key="4">
    <source>
        <dbReference type="ARBA" id="ARBA00022475"/>
    </source>
</evidence>
<dbReference type="Pfam" id="PF01925">
    <property type="entry name" value="TauE"/>
    <property type="match status" value="1"/>
</dbReference>
<proteinExistence type="inferred from homology"/>
<keyword evidence="5 8" id="KW-0812">Transmembrane</keyword>
<dbReference type="InterPro" id="IPR052017">
    <property type="entry name" value="TSUP"/>
</dbReference>
<dbReference type="RefSeq" id="WP_144045240.1">
    <property type="nucleotide sequence ID" value="NZ_CP041614.1"/>
</dbReference>
<organism evidence="9 10">
    <name type="scientific">Shewanella psychropiezotolerans</name>
    <dbReference type="NCBI Taxonomy" id="2593655"/>
    <lineage>
        <taxon>Bacteria</taxon>
        <taxon>Pseudomonadati</taxon>
        <taxon>Pseudomonadota</taxon>
        <taxon>Gammaproteobacteria</taxon>
        <taxon>Alteromonadales</taxon>
        <taxon>Shewanellaceae</taxon>
        <taxon>Shewanella</taxon>
    </lineage>
</organism>
<evidence type="ECO:0000256" key="6">
    <source>
        <dbReference type="ARBA" id="ARBA00022989"/>
    </source>
</evidence>